<keyword evidence="5" id="KW-1184">Jasmonic acid signaling pathway</keyword>
<dbReference type="AlphaFoldDB" id="A0A4Y7L5P1"/>
<comment type="cofactor">
    <cofactor evidence="1">
        <name>Fe(2+)</name>
        <dbReference type="ChEBI" id="CHEBI:29033"/>
    </cofactor>
</comment>
<dbReference type="Proteomes" id="UP000316621">
    <property type="component" value="Chromosome 9"/>
</dbReference>
<evidence type="ECO:0000256" key="7">
    <source>
        <dbReference type="ARBA" id="ARBA00023002"/>
    </source>
</evidence>
<evidence type="ECO:0000256" key="8">
    <source>
        <dbReference type="ARBA" id="ARBA00023004"/>
    </source>
</evidence>
<dbReference type="InterPro" id="IPR026992">
    <property type="entry name" value="DIOX_N"/>
</dbReference>
<dbReference type="EMBL" id="CM010723">
    <property type="protein sequence ID" value="RZC79495.1"/>
    <property type="molecule type" value="Genomic_DNA"/>
</dbReference>
<evidence type="ECO:0000256" key="6">
    <source>
        <dbReference type="ARBA" id="ARBA00022821"/>
    </source>
</evidence>
<dbReference type="GO" id="GO:0120091">
    <property type="term" value="F:jasmonic acid hydrolase"/>
    <property type="evidence" value="ECO:0007669"/>
    <property type="project" value="UniProtKB-ARBA"/>
</dbReference>
<comment type="similarity">
    <text evidence="3 10">Belongs to the iron/ascorbate-dependent oxidoreductase family.</text>
</comment>
<feature type="region of interest" description="Disordered" evidence="11">
    <location>
        <begin position="29"/>
        <end position="48"/>
    </location>
</feature>
<dbReference type="PROSITE" id="PS51471">
    <property type="entry name" value="FE2OG_OXY"/>
    <property type="match status" value="1"/>
</dbReference>
<evidence type="ECO:0000256" key="1">
    <source>
        <dbReference type="ARBA" id="ARBA00001954"/>
    </source>
</evidence>
<evidence type="ECO:0000256" key="3">
    <source>
        <dbReference type="ARBA" id="ARBA00008056"/>
    </source>
</evidence>
<dbReference type="Gramene" id="RZC79495">
    <property type="protein sequence ID" value="RZC79495"/>
    <property type="gene ID" value="C5167_003715"/>
</dbReference>
<dbReference type="InterPro" id="IPR005123">
    <property type="entry name" value="Oxoglu/Fe-dep_dioxygenase_dom"/>
</dbReference>
<dbReference type="InterPro" id="IPR050295">
    <property type="entry name" value="Plant_2OG-oxidoreductases"/>
</dbReference>
<organism evidence="13 14">
    <name type="scientific">Papaver somniferum</name>
    <name type="common">Opium poppy</name>
    <dbReference type="NCBI Taxonomy" id="3469"/>
    <lineage>
        <taxon>Eukaryota</taxon>
        <taxon>Viridiplantae</taxon>
        <taxon>Streptophyta</taxon>
        <taxon>Embryophyta</taxon>
        <taxon>Tracheophyta</taxon>
        <taxon>Spermatophyta</taxon>
        <taxon>Magnoliopsida</taxon>
        <taxon>Ranunculales</taxon>
        <taxon>Papaveraceae</taxon>
        <taxon>Papaveroideae</taxon>
        <taxon>Papaver</taxon>
    </lineage>
</organism>
<keyword evidence="14" id="KW-1185">Reference proteome</keyword>
<dbReference type="OMA" id="PAFWHGD"/>
<comment type="cofactor">
    <cofactor evidence="2">
        <name>L-ascorbate</name>
        <dbReference type="ChEBI" id="CHEBI:38290"/>
    </cofactor>
</comment>
<comment type="catalytic activity">
    <reaction evidence="9">
        <text>jasmonate + 2-oxoglutarate + O2 = (1R,2R)-12-hydroxyjasmonate + succinate + CO2</text>
        <dbReference type="Rhea" id="RHEA:67144"/>
        <dbReference type="ChEBI" id="CHEBI:15379"/>
        <dbReference type="ChEBI" id="CHEBI:16526"/>
        <dbReference type="ChEBI" id="CHEBI:16810"/>
        <dbReference type="ChEBI" id="CHEBI:30031"/>
        <dbReference type="ChEBI" id="CHEBI:58431"/>
        <dbReference type="ChEBI" id="CHEBI:132022"/>
    </reaction>
    <physiologicalReaction direction="left-to-right" evidence="9">
        <dbReference type="Rhea" id="RHEA:67145"/>
    </physiologicalReaction>
</comment>
<dbReference type="GO" id="GO:0046872">
    <property type="term" value="F:metal ion binding"/>
    <property type="evidence" value="ECO:0007669"/>
    <property type="project" value="UniProtKB-KW"/>
</dbReference>
<proteinExistence type="inferred from homology"/>
<keyword evidence="7 10" id="KW-0560">Oxidoreductase</keyword>
<dbReference type="GO" id="GO:0006952">
    <property type="term" value="P:defense response"/>
    <property type="evidence" value="ECO:0007669"/>
    <property type="project" value="UniProtKB-KW"/>
</dbReference>
<evidence type="ECO:0000256" key="2">
    <source>
        <dbReference type="ARBA" id="ARBA00001961"/>
    </source>
</evidence>
<dbReference type="FunFam" id="2.60.120.330:FF:000008">
    <property type="entry name" value="Jasmonate-regulated gene 21"/>
    <property type="match status" value="1"/>
</dbReference>
<protein>
    <recommendedName>
        <fullName evidence="12">Fe2OG dioxygenase domain-containing protein</fullName>
    </recommendedName>
</protein>
<name>A0A4Y7L5P1_PAPSO</name>
<evidence type="ECO:0000256" key="9">
    <source>
        <dbReference type="ARBA" id="ARBA00052139"/>
    </source>
</evidence>
<dbReference type="Gene3D" id="2.60.120.330">
    <property type="entry name" value="B-lactam Antibiotic, Isopenicillin N Synthase, Chain"/>
    <property type="match status" value="1"/>
</dbReference>
<dbReference type="SUPFAM" id="SSF51197">
    <property type="entry name" value="Clavaminate synthase-like"/>
    <property type="match status" value="1"/>
</dbReference>
<keyword evidence="8 10" id="KW-0408">Iron</keyword>
<dbReference type="GO" id="GO:0016491">
    <property type="term" value="F:oxidoreductase activity"/>
    <property type="evidence" value="ECO:0007669"/>
    <property type="project" value="UniProtKB-KW"/>
</dbReference>
<evidence type="ECO:0000256" key="5">
    <source>
        <dbReference type="ARBA" id="ARBA00022819"/>
    </source>
</evidence>
<dbReference type="Pfam" id="PF03171">
    <property type="entry name" value="2OG-FeII_Oxy"/>
    <property type="match status" value="1"/>
</dbReference>
<feature type="domain" description="Fe2OG dioxygenase" evidence="12">
    <location>
        <begin position="208"/>
        <end position="309"/>
    </location>
</feature>
<evidence type="ECO:0000313" key="14">
    <source>
        <dbReference type="Proteomes" id="UP000316621"/>
    </source>
</evidence>
<gene>
    <name evidence="13" type="ORF">C5167_003715</name>
</gene>
<dbReference type="GO" id="GO:1900366">
    <property type="term" value="P:negative regulation of defense response to insect"/>
    <property type="evidence" value="ECO:0007669"/>
    <property type="project" value="UniProtKB-ARBA"/>
</dbReference>
<sequence>MSELLEYWPEPIIRVQSLADRGLTVVPDRYIKPPSQRPSTTSDTHQGDEQIPLIDLSGLESDDNNIRSSTLKQIYEACTEWGFFQVTNHGVSPELLHRTREVWRGFFHLPAELKQEYANTPKTYEGYGSRLGVQKGAILDWSDYYYLHLLPNSVKDHKKWPAQPNSCREETEEYGKQLVNLSRKIMKVLSKNLGLKEEYIWESFGGEDIGATLRANYYPKCPQPDLTLGLSSHSDPGGMTLLLPDEHVAGLQVRRGDNWITIKPVPGTIIINIGDQIEVLSNAIYKSVEHRVIVNSAKERVSLAVFCNPKGNLLIEPAKELVTPDRPAGYEPMTFDEYKLYMRRRGPLGKSQVESLKSPR</sequence>
<evidence type="ECO:0000256" key="11">
    <source>
        <dbReference type="SAM" id="MobiDB-lite"/>
    </source>
</evidence>
<accession>A0A4Y7L5P1</accession>
<dbReference type="InterPro" id="IPR027443">
    <property type="entry name" value="IPNS-like_sf"/>
</dbReference>
<dbReference type="PANTHER" id="PTHR47991">
    <property type="entry name" value="OXOGLUTARATE/IRON-DEPENDENT DIOXYGENASE"/>
    <property type="match status" value="1"/>
</dbReference>
<dbReference type="GO" id="GO:2000022">
    <property type="term" value="P:regulation of jasmonic acid mediated signaling pathway"/>
    <property type="evidence" value="ECO:0007669"/>
    <property type="project" value="UniProtKB-ARBA"/>
</dbReference>
<evidence type="ECO:0000256" key="4">
    <source>
        <dbReference type="ARBA" id="ARBA00022723"/>
    </source>
</evidence>
<dbReference type="InterPro" id="IPR044861">
    <property type="entry name" value="IPNS-like_FE2OG_OXY"/>
</dbReference>
<dbReference type="OrthoDB" id="288590at2759"/>
<dbReference type="Pfam" id="PF14226">
    <property type="entry name" value="DIOX_N"/>
    <property type="match status" value="1"/>
</dbReference>
<dbReference type="GO" id="GO:1900150">
    <property type="term" value="P:regulation of defense response to fungus"/>
    <property type="evidence" value="ECO:0007669"/>
    <property type="project" value="UniProtKB-ARBA"/>
</dbReference>
<evidence type="ECO:0000256" key="10">
    <source>
        <dbReference type="RuleBase" id="RU003682"/>
    </source>
</evidence>
<keyword evidence="4 10" id="KW-0479">Metal-binding</keyword>
<keyword evidence="6" id="KW-0611">Plant defense</keyword>
<reference evidence="13 14" key="1">
    <citation type="journal article" date="2018" name="Science">
        <title>The opium poppy genome and morphinan production.</title>
        <authorList>
            <person name="Guo L."/>
            <person name="Winzer T."/>
            <person name="Yang X."/>
            <person name="Li Y."/>
            <person name="Ning Z."/>
            <person name="He Z."/>
            <person name="Teodor R."/>
            <person name="Lu Y."/>
            <person name="Bowser T.A."/>
            <person name="Graham I.A."/>
            <person name="Ye K."/>
        </authorList>
    </citation>
    <scope>NUCLEOTIDE SEQUENCE [LARGE SCALE GENOMIC DNA]</scope>
    <source>
        <strain evidence="14">cv. HN1</strain>
        <tissue evidence="13">Leaves</tissue>
    </source>
</reference>
<evidence type="ECO:0000313" key="13">
    <source>
        <dbReference type="EMBL" id="RZC79495.1"/>
    </source>
</evidence>
<evidence type="ECO:0000259" key="12">
    <source>
        <dbReference type="PROSITE" id="PS51471"/>
    </source>
</evidence>